<comment type="caution">
    <text evidence="9">The sequence shown here is derived from an EMBL/GenBank/DDBJ whole genome shotgun (WGS) entry which is preliminary data.</text>
</comment>
<evidence type="ECO:0000256" key="1">
    <source>
        <dbReference type="ARBA" id="ARBA00001971"/>
    </source>
</evidence>
<dbReference type="GO" id="GO:0004497">
    <property type="term" value="F:monooxygenase activity"/>
    <property type="evidence" value="ECO:0007669"/>
    <property type="project" value="UniProtKB-KW"/>
</dbReference>
<evidence type="ECO:0000313" key="10">
    <source>
        <dbReference type="Proteomes" id="UP000775547"/>
    </source>
</evidence>
<dbReference type="SUPFAM" id="SSF48264">
    <property type="entry name" value="Cytochrome P450"/>
    <property type="match status" value="1"/>
</dbReference>
<evidence type="ECO:0000256" key="5">
    <source>
        <dbReference type="ARBA" id="ARBA00023002"/>
    </source>
</evidence>
<reference evidence="9" key="2">
    <citation type="submission" date="2021-10" db="EMBL/GenBank/DDBJ databases">
        <title>Phylogenomics reveals ancestral predisposition of the termite-cultivated fungus Termitomyces towards a domesticated lifestyle.</title>
        <authorList>
            <person name="Auxier B."/>
            <person name="Grum-Grzhimaylo A."/>
            <person name="Cardenas M.E."/>
            <person name="Lodge J.D."/>
            <person name="Laessoe T."/>
            <person name="Pedersen O."/>
            <person name="Smith M.E."/>
            <person name="Kuyper T.W."/>
            <person name="Franco-Molano E.A."/>
            <person name="Baroni T.J."/>
            <person name="Aanen D.K."/>
        </authorList>
    </citation>
    <scope>NUCLEOTIDE SEQUENCE</scope>
    <source>
        <strain evidence="9">AP01</strain>
        <tissue evidence="9">Mycelium</tissue>
    </source>
</reference>
<name>A0A9P7G0J1_9AGAR</name>
<dbReference type="InterPro" id="IPR001128">
    <property type="entry name" value="Cyt_P450"/>
</dbReference>
<reference evidence="9" key="1">
    <citation type="submission" date="2020-07" db="EMBL/GenBank/DDBJ databases">
        <authorList>
            <person name="Nieuwenhuis M."/>
            <person name="Van De Peppel L.J.J."/>
        </authorList>
    </citation>
    <scope>NUCLEOTIDE SEQUENCE</scope>
    <source>
        <strain evidence="9">AP01</strain>
        <tissue evidence="9">Mycelium</tissue>
    </source>
</reference>
<dbReference type="AlphaFoldDB" id="A0A9P7G0J1"/>
<keyword evidence="7" id="KW-0503">Monooxygenase</keyword>
<keyword evidence="5" id="KW-0560">Oxidoreductase</keyword>
<keyword evidence="10" id="KW-1185">Reference proteome</keyword>
<comment type="similarity">
    <text evidence="3">Belongs to the cytochrome P450 family.</text>
</comment>
<evidence type="ECO:0000256" key="3">
    <source>
        <dbReference type="ARBA" id="ARBA00010617"/>
    </source>
</evidence>
<dbReference type="Pfam" id="PF20415">
    <property type="entry name" value="DUF6699"/>
    <property type="match status" value="1"/>
</dbReference>
<dbReference type="Gene3D" id="1.10.630.10">
    <property type="entry name" value="Cytochrome P450"/>
    <property type="match status" value="1"/>
</dbReference>
<accession>A0A9P7G0J1</accession>
<dbReference type="PANTHER" id="PTHR24305">
    <property type="entry name" value="CYTOCHROME P450"/>
    <property type="match status" value="1"/>
</dbReference>
<gene>
    <name evidence="9" type="ORF">DXG03_005231</name>
</gene>
<dbReference type="GO" id="GO:0020037">
    <property type="term" value="F:heme binding"/>
    <property type="evidence" value="ECO:0007669"/>
    <property type="project" value="InterPro"/>
</dbReference>
<sequence>MSICPDIDELPSYLPAGTSTFVPFFSLQRDPRYFYPLPNTFIPKRWLPATLQAELEPALFSDQENVILNTSAFIPFSVGASNCVGKNLAWMEMSMIVCLLVQAFEVRFAEGYDTRRWDEDIMDYFVIVNRQLPVVLTPRKRNSTGLTVSTFEHIINLSVDNRTTQSSGWPIEGNSGWPIEGSSGQWPVEGNHAIRAADRKASRLLRRKSSIHSPTGGKFPIIGSLLGSRRRPGPSRRAAEFDPLNLARRPQEWRMDYCPPSSRLSQRFSLKVRSGVEYKAPKGQSYQLSTLLSYKNAYLHPIASDLRLPPSFDIQFLDLERAANQLDFFQLATSPAVNEMWLYHPLLPWYIEVHALQANGITLWDIFTQIHQHLTKPVLGQEFYNEVLTATDRELVITAYSYRLGGQKEESLRRMDFLGFDVMFCGLAKGKNGLWEIKTAQAQP</sequence>
<keyword evidence="4" id="KW-0479">Metal-binding</keyword>
<dbReference type="EMBL" id="JABCKV010000311">
    <property type="protein sequence ID" value="KAG5641438.1"/>
    <property type="molecule type" value="Genomic_DNA"/>
</dbReference>
<dbReference type="InterPro" id="IPR046522">
    <property type="entry name" value="DUF6699"/>
</dbReference>
<dbReference type="Proteomes" id="UP000775547">
    <property type="component" value="Unassembled WGS sequence"/>
</dbReference>
<dbReference type="PANTHER" id="PTHR24305:SF187">
    <property type="entry name" value="P450, PUTATIVE (EUROFUNG)-RELATED"/>
    <property type="match status" value="1"/>
</dbReference>
<comment type="cofactor">
    <cofactor evidence="1">
        <name>heme</name>
        <dbReference type="ChEBI" id="CHEBI:30413"/>
    </cofactor>
</comment>
<evidence type="ECO:0000256" key="4">
    <source>
        <dbReference type="ARBA" id="ARBA00022723"/>
    </source>
</evidence>
<evidence type="ECO:0000256" key="6">
    <source>
        <dbReference type="ARBA" id="ARBA00023004"/>
    </source>
</evidence>
<evidence type="ECO:0000256" key="7">
    <source>
        <dbReference type="ARBA" id="ARBA00023033"/>
    </source>
</evidence>
<protein>
    <recommendedName>
        <fullName evidence="8">DUF6699 domain-containing protein</fullName>
    </recommendedName>
</protein>
<evidence type="ECO:0000259" key="8">
    <source>
        <dbReference type="Pfam" id="PF20415"/>
    </source>
</evidence>
<evidence type="ECO:0000313" key="9">
    <source>
        <dbReference type="EMBL" id="KAG5641438.1"/>
    </source>
</evidence>
<keyword evidence="6" id="KW-0408">Iron</keyword>
<organism evidence="9 10">
    <name type="scientific">Asterophora parasitica</name>
    <dbReference type="NCBI Taxonomy" id="117018"/>
    <lineage>
        <taxon>Eukaryota</taxon>
        <taxon>Fungi</taxon>
        <taxon>Dikarya</taxon>
        <taxon>Basidiomycota</taxon>
        <taxon>Agaricomycotina</taxon>
        <taxon>Agaricomycetes</taxon>
        <taxon>Agaricomycetidae</taxon>
        <taxon>Agaricales</taxon>
        <taxon>Tricholomatineae</taxon>
        <taxon>Lyophyllaceae</taxon>
        <taxon>Asterophora</taxon>
    </lineage>
</organism>
<dbReference type="OrthoDB" id="3265169at2759"/>
<comment type="pathway">
    <text evidence="2">Secondary metabolite biosynthesis.</text>
</comment>
<dbReference type="GO" id="GO:0005506">
    <property type="term" value="F:iron ion binding"/>
    <property type="evidence" value="ECO:0007669"/>
    <property type="project" value="InterPro"/>
</dbReference>
<dbReference type="Pfam" id="PF00067">
    <property type="entry name" value="p450"/>
    <property type="match status" value="1"/>
</dbReference>
<proteinExistence type="inferred from homology"/>
<dbReference type="InterPro" id="IPR036396">
    <property type="entry name" value="Cyt_P450_sf"/>
</dbReference>
<dbReference type="GO" id="GO:0016705">
    <property type="term" value="F:oxidoreductase activity, acting on paired donors, with incorporation or reduction of molecular oxygen"/>
    <property type="evidence" value="ECO:0007669"/>
    <property type="project" value="InterPro"/>
</dbReference>
<evidence type="ECO:0000256" key="2">
    <source>
        <dbReference type="ARBA" id="ARBA00005179"/>
    </source>
</evidence>
<feature type="domain" description="DUF6699" evidence="8">
    <location>
        <begin position="304"/>
        <end position="433"/>
    </location>
</feature>
<dbReference type="InterPro" id="IPR050121">
    <property type="entry name" value="Cytochrome_P450_monoxygenase"/>
</dbReference>